<gene>
    <name evidence="2" type="ORF">FX155_10605</name>
</gene>
<accession>A0A6N7W166</accession>
<keyword evidence="1" id="KW-0472">Membrane</keyword>
<dbReference type="Proteomes" id="UP000441455">
    <property type="component" value="Unassembled WGS sequence"/>
</dbReference>
<keyword evidence="1" id="KW-0812">Transmembrane</keyword>
<dbReference type="EMBL" id="VULN01000020">
    <property type="protein sequence ID" value="MSS83035.1"/>
    <property type="molecule type" value="Genomic_DNA"/>
</dbReference>
<proteinExistence type="predicted"/>
<evidence type="ECO:0000256" key="1">
    <source>
        <dbReference type="SAM" id="Phobius"/>
    </source>
</evidence>
<feature type="transmembrane region" description="Helical" evidence="1">
    <location>
        <begin position="44"/>
        <end position="65"/>
    </location>
</feature>
<protein>
    <submittedName>
        <fullName evidence="2">DUF2905 domain-containing protein</fullName>
    </submittedName>
</protein>
<reference evidence="2 3" key="1">
    <citation type="submission" date="2019-08" db="EMBL/GenBank/DDBJ databases">
        <title>In-depth cultivation of the pig gut microbiome towards novel bacterial diversity and tailored functional studies.</title>
        <authorList>
            <person name="Wylensek D."/>
            <person name="Hitch T.C.A."/>
            <person name="Clavel T."/>
        </authorList>
    </citation>
    <scope>NUCLEOTIDE SEQUENCE [LARGE SCALE GENOMIC DNA]</scope>
    <source>
        <strain evidence="2 3">WCA-389-WT-5B</strain>
    </source>
</reference>
<keyword evidence="1" id="KW-1133">Transmembrane helix</keyword>
<organism evidence="2 3">
    <name type="scientific">Acidaminococcus fermentans</name>
    <dbReference type="NCBI Taxonomy" id="905"/>
    <lineage>
        <taxon>Bacteria</taxon>
        <taxon>Bacillati</taxon>
        <taxon>Bacillota</taxon>
        <taxon>Negativicutes</taxon>
        <taxon>Acidaminococcales</taxon>
        <taxon>Acidaminococcaceae</taxon>
        <taxon>Acidaminococcus</taxon>
    </lineage>
</organism>
<dbReference type="InterPro" id="IPR021320">
    <property type="entry name" value="DUF2905"/>
</dbReference>
<dbReference type="RefSeq" id="WP_022487845.1">
    <property type="nucleotide sequence ID" value="NZ_VULN01000020.1"/>
</dbReference>
<dbReference type="AlphaFoldDB" id="A0A6N7W166"/>
<dbReference type="PANTHER" id="PTHR36443:SF1">
    <property type="entry name" value="BSR5223 PROTEIN"/>
    <property type="match status" value="1"/>
</dbReference>
<evidence type="ECO:0000313" key="2">
    <source>
        <dbReference type="EMBL" id="MSS83035.1"/>
    </source>
</evidence>
<evidence type="ECO:0000313" key="3">
    <source>
        <dbReference type="Proteomes" id="UP000441455"/>
    </source>
</evidence>
<comment type="caution">
    <text evidence="2">The sequence shown here is derived from an EMBL/GenBank/DDBJ whole genome shotgun (WGS) entry which is preliminary data.</text>
</comment>
<dbReference type="Pfam" id="PF11146">
    <property type="entry name" value="DUF2905"/>
    <property type="match status" value="1"/>
</dbReference>
<sequence length="66" mass="7158">MGRMLIGLGLLLVVAGLVMEFGSNLFPLGHLPGDIHITGRHGSFYFPVVTCIVVSVVLNVLLRLFH</sequence>
<name>A0A6N7W166_ACIFE</name>
<dbReference type="PANTHER" id="PTHR36443">
    <property type="entry name" value="BSR5223 PROTEIN"/>
    <property type="match status" value="1"/>
</dbReference>